<protein>
    <recommendedName>
        <fullName evidence="1">F-box domain-containing protein</fullName>
    </recommendedName>
</protein>
<dbReference type="InterPro" id="IPR032675">
    <property type="entry name" value="LRR_dom_sf"/>
</dbReference>
<sequence length="411" mass="47957">MSIDRNSSLEILPVEILHRIFDNLDAQTILFSLRNTCRQLYAITKSYERYSLDCQSISKSDFDRLSRLIDARNVISLKLSNDDYTFNQIEIFLTQFNIHEFSRLRSLILIEIEEEYLEPILENINIHSLISFSLSVKKLEDQYRKKTAELLTSLVTQTNLLKLEVKTIYARLEEIVWPNQSTIRHLKIDQLITIDEICQILQSLPNLRILVIGHLYESASHQINLVRLSAPFRQVISLTVEYMCISIDDLELFLSLMPSLTYLKLISTQTDGHGNRWEQYIQTNLPFLTNFEFYFYIQFDYQNNVSDNESIITSYQTPFWINHKKWFVACEYSIDAPNSINVFSIPICLSSLTYIAESNKVLLSTFPTLLNNDVFIMDNITKLQLTISQSTVTNAEQQEMQINLSALVFFQ</sequence>
<dbReference type="AlphaFoldDB" id="A0A814UND7"/>
<gene>
    <name evidence="2" type="ORF">BJG266_LOCUS22017</name>
    <name evidence="3" type="ORF">QVE165_LOCUS24461</name>
</gene>
<dbReference type="OrthoDB" id="10058525at2759"/>
<dbReference type="SUPFAM" id="SSF81383">
    <property type="entry name" value="F-box domain"/>
    <property type="match status" value="1"/>
</dbReference>
<evidence type="ECO:0000313" key="3">
    <source>
        <dbReference type="EMBL" id="CAF1177157.1"/>
    </source>
</evidence>
<dbReference type="Proteomes" id="UP000663877">
    <property type="component" value="Unassembled WGS sequence"/>
</dbReference>
<organism evidence="3 4">
    <name type="scientific">Adineta steineri</name>
    <dbReference type="NCBI Taxonomy" id="433720"/>
    <lineage>
        <taxon>Eukaryota</taxon>
        <taxon>Metazoa</taxon>
        <taxon>Spiralia</taxon>
        <taxon>Gnathifera</taxon>
        <taxon>Rotifera</taxon>
        <taxon>Eurotatoria</taxon>
        <taxon>Bdelloidea</taxon>
        <taxon>Adinetida</taxon>
        <taxon>Adinetidae</taxon>
        <taxon>Adineta</taxon>
    </lineage>
</organism>
<name>A0A814UND7_9BILA</name>
<evidence type="ECO:0000313" key="2">
    <source>
        <dbReference type="EMBL" id="CAF1113152.1"/>
    </source>
</evidence>
<dbReference type="Gene3D" id="3.80.10.10">
    <property type="entry name" value="Ribonuclease Inhibitor"/>
    <property type="match status" value="1"/>
</dbReference>
<evidence type="ECO:0000259" key="1">
    <source>
        <dbReference type="PROSITE" id="PS50181"/>
    </source>
</evidence>
<dbReference type="Proteomes" id="UP000663832">
    <property type="component" value="Unassembled WGS sequence"/>
</dbReference>
<keyword evidence="4" id="KW-1185">Reference proteome</keyword>
<dbReference type="EMBL" id="CAJNOI010000135">
    <property type="protein sequence ID" value="CAF1113152.1"/>
    <property type="molecule type" value="Genomic_DNA"/>
</dbReference>
<evidence type="ECO:0000313" key="4">
    <source>
        <dbReference type="Proteomes" id="UP000663832"/>
    </source>
</evidence>
<dbReference type="PROSITE" id="PS50181">
    <property type="entry name" value="FBOX"/>
    <property type="match status" value="1"/>
</dbReference>
<comment type="caution">
    <text evidence="3">The sequence shown here is derived from an EMBL/GenBank/DDBJ whole genome shotgun (WGS) entry which is preliminary data.</text>
</comment>
<dbReference type="InterPro" id="IPR001810">
    <property type="entry name" value="F-box_dom"/>
</dbReference>
<dbReference type="InterPro" id="IPR036047">
    <property type="entry name" value="F-box-like_dom_sf"/>
</dbReference>
<feature type="domain" description="F-box" evidence="1">
    <location>
        <begin position="6"/>
        <end position="53"/>
    </location>
</feature>
<accession>A0A814UND7</accession>
<proteinExistence type="predicted"/>
<reference evidence="3" key="1">
    <citation type="submission" date="2021-02" db="EMBL/GenBank/DDBJ databases">
        <authorList>
            <person name="Nowell W R."/>
        </authorList>
    </citation>
    <scope>NUCLEOTIDE SEQUENCE</scope>
</reference>
<dbReference type="EMBL" id="CAJNOM010000172">
    <property type="protein sequence ID" value="CAF1177157.1"/>
    <property type="molecule type" value="Genomic_DNA"/>
</dbReference>
<dbReference type="CDD" id="cd09917">
    <property type="entry name" value="F-box_SF"/>
    <property type="match status" value="1"/>
</dbReference>
<dbReference type="Pfam" id="PF12937">
    <property type="entry name" value="F-box-like"/>
    <property type="match status" value="1"/>
</dbReference>